<feature type="transmembrane region" description="Helical" evidence="3">
    <location>
        <begin position="137"/>
        <end position="159"/>
    </location>
</feature>
<comment type="subcellular location">
    <subcellularLocation>
        <location evidence="1">Membrane</location>
        <topology evidence="1">Single-pass membrane protein</topology>
    </subcellularLocation>
</comment>
<comment type="caution">
    <text evidence="5">The sequence shown here is derived from an EMBL/GenBank/DDBJ whole genome shotgun (WGS) entry which is preliminary data.</text>
</comment>
<dbReference type="SUPFAM" id="SSF117892">
    <property type="entry name" value="Band 7/SPFH domain"/>
    <property type="match status" value="1"/>
</dbReference>
<evidence type="ECO:0000256" key="2">
    <source>
        <dbReference type="ARBA" id="ARBA00006971"/>
    </source>
</evidence>
<feature type="transmembrane region" description="Helical" evidence="3">
    <location>
        <begin position="57"/>
        <end position="76"/>
    </location>
</feature>
<dbReference type="InterPro" id="IPR001107">
    <property type="entry name" value="Band_7"/>
</dbReference>
<dbReference type="InterPro" id="IPR010201">
    <property type="entry name" value="HflK"/>
</dbReference>
<feature type="transmembrane region" description="Helical" evidence="3">
    <location>
        <begin position="209"/>
        <end position="229"/>
    </location>
</feature>
<dbReference type="Gene3D" id="3.30.479.30">
    <property type="entry name" value="Band 7 domain"/>
    <property type="match status" value="1"/>
</dbReference>
<dbReference type="PANTHER" id="PTHR43327:SF10">
    <property type="entry name" value="STOMATIN-LIKE PROTEIN 2, MITOCHONDRIAL"/>
    <property type="match status" value="1"/>
</dbReference>
<keyword evidence="3" id="KW-0472">Membrane</keyword>
<feature type="transmembrane region" description="Helical" evidence="3">
    <location>
        <begin position="171"/>
        <end position="189"/>
    </location>
</feature>
<evidence type="ECO:0000313" key="6">
    <source>
        <dbReference type="Proteomes" id="UP001379949"/>
    </source>
</evidence>
<feature type="transmembrane region" description="Helical" evidence="3">
    <location>
        <begin position="30"/>
        <end position="51"/>
    </location>
</feature>
<dbReference type="Proteomes" id="UP001379949">
    <property type="component" value="Unassembled WGS sequence"/>
</dbReference>
<proteinExistence type="inferred from homology"/>
<keyword evidence="6" id="KW-1185">Reference proteome</keyword>
<feature type="transmembrane region" description="Helical" evidence="3">
    <location>
        <begin position="235"/>
        <end position="258"/>
    </location>
</feature>
<organism evidence="5 6">
    <name type="scientific">Marinomonas arenicola</name>
    <dbReference type="NCBI Taxonomy" id="569601"/>
    <lineage>
        <taxon>Bacteria</taxon>
        <taxon>Pseudomonadati</taxon>
        <taxon>Pseudomonadota</taxon>
        <taxon>Gammaproteobacteria</taxon>
        <taxon>Oceanospirillales</taxon>
        <taxon>Oceanospirillaceae</taxon>
        <taxon>Marinomonas</taxon>
    </lineage>
</organism>
<dbReference type="GO" id="GO:0006508">
    <property type="term" value="P:proteolysis"/>
    <property type="evidence" value="ECO:0007669"/>
    <property type="project" value="UniProtKB-KW"/>
</dbReference>
<dbReference type="InterPro" id="IPR050710">
    <property type="entry name" value="Band7/mec-2_domain"/>
</dbReference>
<keyword evidence="3" id="KW-0812">Transmembrane</keyword>
<name>A0ABU9G6S7_9GAMM</name>
<sequence>MRLDIETQDIDLEAIPRFQLASTYKRQLQYGIIGFTLLTVLLLFTWLVIAIFAPLSIWVPLQLNIAAILLVLVAAFQSAWRISLWREQALAQQGSSHSSDAQSEAIEKDMAQDASNVVQTFFHSFAQQWIKPIQSAISINAIWIIGLTLFAFLLIATGWNLSLPAQALGKSAYLFAGITLLLAFALLVLERYLSNHQDKWPEASHLAMLVRVAIVTLILSAVCLSYASADRVWPLRMAVLSGLLPTVVALELIVRALLSAFTPQRQSLEPTFFANSFMAELLRWPPKPIQLMQEGLFQRFGVDLRQVWAFSFIKRASLPVLALIVFCAWLLTGVHEIPMNGRGIYEKFGKPVSVLKSGLHTTLPWPFGRLVPVENGVVHELTASSDNNQLAPLTPAEGPAPETANRLWDATHRSEKSQIIASSNDGKQNFQIVDMDVRFIYRIGLTDQDAFNATYKSADLPTLIRRTASRILVHDFAGRTLDDLLSEQRNTLSNDVGQAVQHDLDQLHSGVELLATAIEAIHPPAKAANAYHKVQSSQIEVQALIAREKGKAAAVLNKAHQQASLIDDQAQASAHQTMSKAKADKVLFDADHSASKVAGQTFLREQYYQQLTQGMSQANSLIIDHRIHGNKSPTLDFRRFTAPIDPVSNTNTTH</sequence>
<keyword evidence="5" id="KW-0645">Protease</keyword>
<feature type="transmembrane region" description="Helical" evidence="3">
    <location>
        <begin position="307"/>
        <end position="331"/>
    </location>
</feature>
<accession>A0ABU9G6S7</accession>
<dbReference type="RefSeq" id="WP_341567735.1">
    <property type="nucleotide sequence ID" value="NZ_JBAKAR010000012.1"/>
</dbReference>
<dbReference type="CDD" id="cd03404">
    <property type="entry name" value="SPFH_HflK"/>
    <property type="match status" value="1"/>
</dbReference>
<dbReference type="InterPro" id="IPR036013">
    <property type="entry name" value="Band_7/SPFH_dom_sf"/>
</dbReference>
<evidence type="ECO:0000259" key="4">
    <source>
        <dbReference type="Pfam" id="PF01145"/>
    </source>
</evidence>
<protein>
    <submittedName>
        <fullName evidence="5">Protease modulator HflK</fullName>
    </submittedName>
</protein>
<dbReference type="Pfam" id="PF01145">
    <property type="entry name" value="Band_7"/>
    <property type="match status" value="1"/>
</dbReference>
<reference evidence="5 6" key="1">
    <citation type="submission" date="2024-02" db="EMBL/GenBank/DDBJ databases">
        <title>Bacteria isolated from the canopy kelp, Nereocystis luetkeana.</title>
        <authorList>
            <person name="Pfister C.A."/>
            <person name="Younker I.T."/>
            <person name="Light S.H."/>
        </authorList>
    </citation>
    <scope>NUCLEOTIDE SEQUENCE [LARGE SCALE GENOMIC DNA]</scope>
    <source>
        <strain evidence="5 6">TI.4.07</strain>
    </source>
</reference>
<evidence type="ECO:0000313" key="5">
    <source>
        <dbReference type="EMBL" id="MEL0614199.1"/>
    </source>
</evidence>
<gene>
    <name evidence="5" type="ORF">V6242_13670</name>
</gene>
<feature type="domain" description="Band 7" evidence="4">
    <location>
        <begin position="336"/>
        <end position="552"/>
    </location>
</feature>
<evidence type="ECO:0000256" key="3">
    <source>
        <dbReference type="SAM" id="Phobius"/>
    </source>
</evidence>
<keyword evidence="5" id="KW-0378">Hydrolase</keyword>
<comment type="similarity">
    <text evidence="2">Belongs to the band 7/mec-2 family. HflK subfamily.</text>
</comment>
<dbReference type="PANTHER" id="PTHR43327">
    <property type="entry name" value="STOMATIN-LIKE PROTEIN 2, MITOCHONDRIAL"/>
    <property type="match status" value="1"/>
</dbReference>
<dbReference type="GO" id="GO:0008233">
    <property type="term" value="F:peptidase activity"/>
    <property type="evidence" value="ECO:0007669"/>
    <property type="project" value="UniProtKB-KW"/>
</dbReference>
<evidence type="ECO:0000256" key="1">
    <source>
        <dbReference type="ARBA" id="ARBA00004167"/>
    </source>
</evidence>
<dbReference type="EMBL" id="JBAKAR010000012">
    <property type="protein sequence ID" value="MEL0614199.1"/>
    <property type="molecule type" value="Genomic_DNA"/>
</dbReference>
<keyword evidence="3" id="KW-1133">Transmembrane helix</keyword>